<proteinExistence type="predicted"/>
<dbReference type="AlphaFoldDB" id="A0A061DE57"/>
<dbReference type="VEuPathDB" id="PiroplasmaDB:BBBOND_0404840"/>
<dbReference type="InterPro" id="IPR009057">
    <property type="entry name" value="Homeodomain-like_sf"/>
</dbReference>
<dbReference type="OrthoDB" id="272624at2759"/>
<dbReference type="CDD" id="cd00167">
    <property type="entry name" value="SANT"/>
    <property type="match status" value="1"/>
</dbReference>
<dbReference type="Proteomes" id="UP000033188">
    <property type="component" value="Chromosome 5"/>
</dbReference>
<dbReference type="GO" id="GO:0001156">
    <property type="term" value="F:TFIIIC-class transcription factor complex binding"/>
    <property type="evidence" value="ECO:0007669"/>
    <property type="project" value="TreeGrafter"/>
</dbReference>
<dbReference type="InterPro" id="IPR039467">
    <property type="entry name" value="TFIIIB_B''_Myb"/>
</dbReference>
<keyword evidence="4" id="KW-1185">Reference proteome</keyword>
<dbReference type="GO" id="GO:0070898">
    <property type="term" value="P:RNA polymerase III preinitiation complex assembly"/>
    <property type="evidence" value="ECO:0007669"/>
    <property type="project" value="TreeGrafter"/>
</dbReference>
<dbReference type="PANTHER" id="PTHR22929">
    <property type="entry name" value="RNA POLYMERASE III TRANSCRIPTION INITIATION FACTOR B"/>
    <property type="match status" value="1"/>
</dbReference>
<feature type="region of interest" description="Disordered" evidence="1">
    <location>
        <begin position="205"/>
        <end position="234"/>
    </location>
</feature>
<evidence type="ECO:0000313" key="4">
    <source>
        <dbReference type="Proteomes" id="UP000033188"/>
    </source>
</evidence>
<evidence type="ECO:0000256" key="1">
    <source>
        <dbReference type="SAM" id="MobiDB-lite"/>
    </source>
</evidence>
<evidence type="ECO:0000259" key="2">
    <source>
        <dbReference type="SMART" id="SM00717"/>
    </source>
</evidence>
<name>A0A061DE57_BABBI</name>
<dbReference type="STRING" id="5866.A0A061DE57"/>
<dbReference type="GeneID" id="24566540"/>
<evidence type="ECO:0000313" key="3">
    <source>
        <dbReference type="EMBL" id="CDR97999.1"/>
    </source>
</evidence>
<organism evidence="3 4">
    <name type="scientific">Babesia bigemina</name>
    <dbReference type="NCBI Taxonomy" id="5866"/>
    <lineage>
        <taxon>Eukaryota</taxon>
        <taxon>Sar</taxon>
        <taxon>Alveolata</taxon>
        <taxon>Apicomplexa</taxon>
        <taxon>Aconoidasida</taxon>
        <taxon>Piroplasmida</taxon>
        <taxon>Babesiidae</taxon>
        <taxon>Babesia</taxon>
    </lineage>
</organism>
<gene>
    <name evidence="3" type="ORF">BBBOND_0404840</name>
</gene>
<dbReference type="RefSeq" id="XP_012770185.1">
    <property type="nucleotide sequence ID" value="XM_012914731.1"/>
</dbReference>
<dbReference type="OMA" id="VENDQPC"/>
<dbReference type="GO" id="GO:0000126">
    <property type="term" value="C:transcription factor TFIIIB complex"/>
    <property type="evidence" value="ECO:0007669"/>
    <property type="project" value="TreeGrafter"/>
</dbReference>
<protein>
    <submittedName>
        <fullName evidence="3">-Transcription factor TFIIIB component B</fullName>
    </submittedName>
</protein>
<feature type="domain" description="Myb-like" evidence="2">
    <location>
        <begin position="100"/>
        <end position="148"/>
    </location>
</feature>
<reference evidence="4" key="1">
    <citation type="journal article" date="2014" name="Nucleic Acids Res.">
        <title>The evolutionary dynamics of variant antigen genes in Babesia reveal a history of genomic innovation underlying host-parasite interaction.</title>
        <authorList>
            <person name="Jackson A.P."/>
            <person name="Otto T.D."/>
            <person name="Darby A."/>
            <person name="Ramaprasad A."/>
            <person name="Xia D."/>
            <person name="Echaide I.E."/>
            <person name="Farber M."/>
            <person name="Gahlot S."/>
            <person name="Gamble J."/>
            <person name="Gupta D."/>
            <person name="Gupta Y."/>
            <person name="Jackson L."/>
            <person name="Malandrin L."/>
            <person name="Malas T.B."/>
            <person name="Moussa E."/>
            <person name="Nair M."/>
            <person name="Reid A.J."/>
            <person name="Sanders M."/>
            <person name="Sharma J."/>
            <person name="Tracey A."/>
            <person name="Quail M.A."/>
            <person name="Weir W."/>
            <person name="Wastling J.M."/>
            <person name="Hall N."/>
            <person name="Willadsen P."/>
            <person name="Lingelbach K."/>
            <person name="Shiels B."/>
            <person name="Tait A."/>
            <person name="Berriman M."/>
            <person name="Allred D.R."/>
            <person name="Pain A."/>
        </authorList>
    </citation>
    <scope>NUCLEOTIDE SEQUENCE [LARGE SCALE GENOMIC DNA]</scope>
    <source>
        <strain evidence="4">Bond</strain>
    </source>
</reference>
<dbReference type="KEGG" id="bbig:BBBOND_0404840"/>
<dbReference type="Pfam" id="PF15963">
    <property type="entry name" value="Myb_DNA-bind_7"/>
    <property type="match status" value="1"/>
</dbReference>
<accession>A0A061DE57</accession>
<sequence length="244" mass="27329">MDRSGKSGLALAGALLPGGVEDGSSVDFGHETVWQRVQRLGRNQDPFERPVAAEPTQSASNVDLSFFGADVQALLGARHHVAETAFNKRGQYASAYKQTKRLKWSPEDTERFYDAVRNFGSDLLMVRSLLPEFTDKQIYDKFKLEEKRNGDKLNEALNTPTKISLEQFERRNGKIDRSRHYDPSKDPVLLQKRSQKTNQLALRVQVEDDEPRALPDSSEGAPGPVHDLDADTDAPGCNIVELFM</sequence>
<dbReference type="InterPro" id="IPR001005">
    <property type="entry name" value="SANT/Myb"/>
</dbReference>
<dbReference type="SMART" id="SM00717">
    <property type="entry name" value="SANT"/>
    <property type="match status" value="1"/>
</dbReference>
<dbReference type="EMBL" id="LK391711">
    <property type="protein sequence ID" value="CDR97999.1"/>
    <property type="molecule type" value="Genomic_DNA"/>
</dbReference>
<dbReference type="PANTHER" id="PTHR22929:SF0">
    <property type="entry name" value="TRANSCRIPTION FACTOR TFIIIB COMPONENT B'' HOMOLOG"/>
    <property type="match status" value="1"/>
</dbReference>
<dbReference type="SUPFAM" id="SSF46689">
    <property type="entry name" value="Homeodomain-like"/>
    <property type="match status" value="1"/>
</dbReference>